<dbReference type="EMBL" id="CAJVCH010543747">
    <property type="protein sequence ID" value="CAG7827486.1"/>
    <property type="molecule type" value="Genomic_DNA"/>
</dbReference>
<evidence type="ECO:0000313" key="3">
    <source>
        <dbReference type="Proteomes" id="UP000708208"/>
    </source>
</evidence>
<comment type="caution">
    <text evidence="2">The sequence shown here is derived from an EMBL/GenBank/DDBJ whole genome shotgun (WGS) entry which is preliminary data.</text>
</comment>
<feature type="region of interest" description="Disordered" evidence="1">
    <location>
        <begin position="36"/>
        <end position="55"/>
    </location>
</feature>
<feature type="region of interest" description="Disordered" evidence="1">
    <location>
        <begin position="1"/>
        <end position="30"/>
    </location>
</feature>
<name>A0A8J2PTP4_9HEXA</name>
<protein>
    <submittedName>
        <fullName evidence="2">Uncharacterized protein</fullName>
    </submittedName>
</protein>
<organism evidence="2 3">
    <name type="scientific">Allacma fusca</name>
    <dbReference type="NCBI Taxonomy" id="39272"/>
    <lineage>
        <taxon>Eukaryota</taxon>
        <taxon>Metazoa</taxon>
        <taxon>Ecdysozoa</taxon>
        <taxon>Arthropoda</taxon>
        <taxon>Hexapoda</taxon>
        <taxon>Collembola</taxon>
        <taxon>Symphypleona</taxon>
        <taxon>Sminthuridae</taxon>
        <taxon>Allacma</taxon>
    </lineage>
</organism>
<feature type="region of interest" description="Disordered" evidence="1">
    <location>
        <begin position="72"/>
        <end position="99"/>
    </location>
</feature>
<evidence type="ECO:0000313" key="2">
    <source>
        <dbReference type="EMBL" id="CAG7827486.1"/>
    </source>
</evidence>
<feature type="non-terminal residue" evidence="2">
    <location>
        <position position="1"/>
    </location>
</feature>
<dbReference type="AlphaFoldDB" id="A0A8J2PTP4"/>
<reference evidence="2" key="1">
    <citation type="submission" date="2021-06" db="EMBL/GenBank/DDBJ databases">
        <authorList>
            <person name="Hodson N. C."/>
            <person name="Mongue J. A."/>
            <person name="Jaron S. K."/>
        </authorList>
    </citation>
    <scope>NUCLEOTIDE SEQUENCE</scope>
</reference>
<feature type="compositionally biased region" description="Basic and acidic residues" evidence="1">
    <location>
        <begin position="10"/>
        <end position="29"/>
    </location>
</feature>
<proteinExistence type="predicted"/>
<keyword evidence="3" id="KW-1185">Reference proteome</keyword>
<accession>A0A8J2PTP4</accession>
<dbReference type="Proteomes" id="UP000708208">
    <property type="component" value="Unassembled WGS sequence"/>
</dbReference>
<sequence length="99" mass="10977">MYSLESPPSETKDGSTVRAADKTEFDNVPREIALNSVEPEAHYSRNPPPAGVPTSVQNTEIDVIDITDSDVEEVESPSKQTQQQEEWKAFLKSRSAIQT</sequence>
<evidence type="ECO:0000256" key="1">
    <source>
        <dbReference type="SAM" id="MobiDB-lite"/>
    </source>
</evidence>
<gene>
    <name evidence="2" type="ORF">AFUS01_LOCUS37474</name>
</gene>